<keyword evidence="6 10" id="KW-0464">Manganese</keyword>
<feature type="binding site" evidence="9">
    <location>
        <begin position="393"/>
        <end position="396"/>
    </location>
    <ligand>
        <name>GMP</name>
        <dbReference type="ChEBI" id="CHEBI:58115"/>
    </ligand>
</feature>
<dbReference type="EC" id="6.5.1.8" evidence="1"/>
<dbReference type="InParanoid" id="A0A0L0HGL9"/>
<accession>A0A0L0HGL9</accession>
<dbReference type="OMA" id="TRGECCR"/>
<feature type="active site" description="GMP-histidine intermediate" evidence="8">
    <location>
        <position position="393"/>
    </location>
</feature>
<gene>
    <name evidence="11" type="ORF">SPPG_04527</name>
</gene>
<feature type="binding site" evidence="10">
    <location>
        <position position="336"/>
    </location>
    <ligand>
        <name>Mn(2+)</name>
        <dbReference type="ChEBI" id="CHEBI:29035"/>
        <label>2</label>
    </ligand>
</feature>
<comment type="catalytic activity">
    <reaction evidence="7">
        <text>a 3'-end 3'-phospho-ribonucleotide-RNA + a 5'-end dephospho-ribonucleoside-RNA + GTP = a ribonucleotidyl-ribonucleotide-RNA + GMP + diphosphate</text>
        <dbReference type="Rhea" id="RHEA:68076"/>
        <dbReference type="Rhea" id="RHEA-COMP:10463"/>
        <dbReference type="Rhea" id="RHEA-COMP:13936"/>
        <dbReference type="Rhea" id="RHEA-COMP:17355"/>
        <dbReference type="ChEBI" id="CHEBI:33019"/>
        <dbReference type="ChEBI" id="CHEBI:37565"/>
        <dbReference type="ChEBI" id="CHEBI:58115"/>
        <dbReference type="ChEBI" id="CHEBI:83062"/>
        <dbReference type="ChEBI" id="CHEBI:138284"/>
        <dbReference type="ChEBI" id="CHEBI:173118"/>
        <dbReference type="EC" id="6.5.1.8"/>
    </reaction>
</comment>
<dbReference type="OrthoDB" id="10249697at2759"/>
<evidence type="ECO:0000256" key="3">
    <source>
        <dbReference type="ARBA" id="ARBA00022723"/>
    </source>
</evidence>
<sequence length="480" mass="52520">MPSLRLTLAKNSNQQQRTVVLVSIPDLTNASCSIVTKEMTQFRQRIIQFAKTKLRLTRACRVFLADGTEVWGHDLDLWRRLENDGVILVSAGEDYIGTQKPQTNTNDIPVTILAHHVEIDPLATSQLKALCNLDGVVRVVGMPDLHPGNRFPIGAVVVSEGCAYPALVGSDVGCGMSLFTTSLGCNLSPEKTAQKIRDIEGPWLDGCTIDWLAEANVSPTAFDDQLGTVGAGNHFAEIQVVEHVEDEGMLRDLGIDVGKALLLVHSGSRALGPSILAKHASAPTVPLNYPSSELTAYLSDHNMAMRWASRNRDLIAQRLLSRLNTNPERKLLDMCHNWMEMVSTDTQTQFIHRKGAAPSDRGLCVIPGSRGSFSYLFLPNPTAQPHTANSLAHGAGRTTTRKKALASLPSKYGKTPQAMEGLRRTHLGSVVVCDEKDLLYEEAPECYKEVDSVVKDLVEANVGRVIATLRPVVTYKVRKM</sequence>
<dbReference type="AlphaFoldDB" id="A0A0L0HGL9"/>
<feature type="binding site" evidence="9">
    <location>
        <position position="374"/>
    </location>
    <ligand>
        <name>GMP</name>
        <dbReference type="ChEBI" id="CHEBI:58115"/>
    </ligand>
</feature>
<evidence type="ECO:0000256" key="2">
    <source>
        <dbReference type="ARBA" id="ARBA00022598"/>
    </source>
</evidence>
<dbReference type="NCBIfam" id="TIGR03073">
    <property type="entry name" value="release_rtcB"/>
    <property type="match status" value="1"/>
</dbReference>
<feature type="binding site" evidence="9">
    <location>
        <begin position="233"/>
        <end position="237"/>
    </location>
    <ligand>
        <name>GMP</name>
        <dbReference type="ChEBI" id="CHEBI:58115"/>
    </ligand>
</feature>
<dbReference type="GO" id="GO:0003972">
    <property type="term" value="F:RNA ligase (ATP) activity"/>
    <property type="evidence" value="ECO:0007669"/>
    <property type="project" value="TreeGrafter"/>
</dbReference>
<evidence type="ECO:0000313" key="12">
    <source>
        <dbReference type="Proteomes" id="UP000053201"/>
    </source>
</evidence>
<protein>
    <recommendedName>
        <fullName evidence="1">3'-phosphate/5'-hydroxy nucleic acid ligase</fullName>
        <ecNumber evidence="1">6.5.1.8</ecNumber>
    </recommendedName>
</protein>
<dbReference type="Gene3D" id="3.90.1860.10">
    <property type="entry name" value="tRNA-splicing ligase RtcB"/>
    <property type="match status" value="1"/>
</dbReference>
<evidence type="ECO:0000256" key="1">
    <source>
        <dbReference type="ARBA" id="ARBA00012726"/>
    </source>
</evidence>
<dbReference type="InterPro" id="IPR036025">
    <property type="entry name" value="RtcB-like_sf"/>
</dbReference>
<dbReference type="GO" id="GO:0005525">
    <property type="term" value="F:GTP binding"/>
    <property type="evidence" value="ECO:0007669"/>
    <property type="project" value="UniProtKB-KW"/>
</dbReference>
<evidence type="ECO:0000256" key="9">
    <source>
        <dbReference type="PIRSR" id="PIRSR601233-2"/>
    </source>
</evidence>
<dbReference type="InterPro" id="IPR001233">
    <property type="entry name" value="RtcB"/>
</dbReference>
<dbReference type="GO" id="GO:0006396">
    <property type="term" value="P:RNA processing"/>
    <property type="evidence" value="ECO:0007669"/>
    <property type="project" value="InterPro"/>
</dbReference>
<comment type="cofactor">
    <cofactor evidence="10">
        <name>Mn(2+)</name>
        <dbReference type="ChEBI" id="CHEBI:29035"/>
    </cofactor>
    <text evidence="10">Binds 2 manganese ions per subunit.</text>
</comment>
<keyword evidence="12" id="KW-1185">Reference proteome</keyword>
<dbReference type="GeneID" id="27687972"/>
<dbReference type="Proteomes" id="UP000053201">
    <property type="component" value="Unassembled WGS sequence"/>
</dbReference>
<dbReference type="Pfam" id="PF01139">
    <property type="entry name" value="RtcB"/>
    <property type="match status" value="2"/>
</dbReference>
<dbReference type="InterPro" id="IPR017510">
    <property type="entry name" value="RtcB2"/>
</dbReference>
<feature type="binding site" evidence="9">
    <location>
        <begin position="336"/>
        <end position="337"/>
    </location>
    <ligand>
        <name>GMP</name>
        <dbReference type="ChEBI" id="CHEBI:58115"/>
    </ligand>
</feature>
<evidence type="ECO:0000256" key="4">
    <source>
        <dbReference type="ARBA" id="ARBA00022741"/>
    </source>
</evidence>
<evidence type="ECO:0000256" key="5">
    <source>
        <dbReference type="ARBA" id="ARBA00023134"/>
    </source>
</evidence>
<evidence type="ECO:0000313" key="11">
    <source>
        <dbReference type="EMBL" id="KND00187.1"/>
    </source>
</evidence>
<keyword evidence="2" id="KW-0436">Ligase</keyword>
<dbReference type="GO" id="GO:0170057">
    <property type="term" value="F:RNA ligase (GTP) activity"/>
    <property type="evidence" value="ECO:0007669"/>
    <property type="project" value="UniProtKB-EC"/>
</dbReference>
<keyword evidence="3 10" id="KW-0479">Metal-binding</keyword>
<dbReference type="GO" id="GO:0046872">
    <property type="term" value="F:metal ion binding"/>
    <property type="evidence" value="ECO:0007669"/>
    <property type="project" value="UniProtKB-KW"/>
</dbReference>
<organism evidence="11 12">
    <name type="scientific">Spizellomyces punctatus (strain DAOM BR117)</name>
    <dbReference type="NCBI Taxonomy" id="645134"/>
    <lineage>
        <taxon>Eukaryota</taxon>
        <taxon>Fungi</taxon>
        <taxon>Fungi incertae sedis</taxon>
        <taxon>Chytridiomycota</taxon>
        <taxon>Chytridiomycota incertae sedis</taxon>
        <taxon>Chytridiomycetes</taxon>
        <taxon>Spizellomycetales</taxon>
        <taxon>Spizellomycetaceae</taxon>
        <taxon>Spizellomyces</taxon>
    </lineage>
</organism>
<dbReference type="PANTHER" id="PTHR11118:SF1">
    <property type="entry name" value="RNA-SPLICING LIGASE RTCB HOMOLOG"/>
    <property type="match status" value="1"/>
</dbReference>
<evidence type="ECO:0000256" key="10">
    <source>
        <dbReference type="PIRSR" id="PIRSR601233-3"/>
    </source>
</evidence>
<proteinExistence type="predicted"/>
<evidence type="ECO:0000256" key="6">
    <source>
        <dbReference type="ARBA" id="ARBA00023211"/>
    </source>
</evidence>
<feature type="binding site" evidence="9">
    <location>
        <position position="476"/>
    </location>
    <ligand>
        <name>GMP</name>
        <dbReference type="ChEBI" id="CHEBI:58115"/>
    </ligand>
</feature>
<feature type="binding site" evidence="10">
    <location>
        <position position="265"/>
    </location>
    <ligand>
        <name>Mn(2+)</name>
        <dbReference type="ChEBI" id="CHEBI:29035"/>
        <label>2</label>
    </ligand>
</feature>
<keyword evidence="5 9" id="KW-0342">GTP-binding</keyword>
<name>A0A0L0HGL9_SPIPD</name>
<dbReference type="EMBL" id="KQ257456">
    <property type="protein sequence ID" value="KND00187.1"/>
    <property type="molecule type" value="Genomic_DNA"/>
</dbReference>
<feature type="binding site" evidence="10">
    <location>
        <position position="234"/>
    </location>
    <ligand>
        <name>Mn(2+)</name>
        <dbReference type="ChEBI" id="CHEBI:29035"/>
        <label>1</label>
    </ligand>
</feature>
<keyword evidence="4 9" id="KW-0547">Nucleotide-binding</keyword>
<dbReference type="STRING" id="645134.A0A0L0HGL9"/>
<evidence type="ECO:0000256" key="7">
    <source>
        <dbReference type="ARBA" id="ARBA00047746"/>
    </source>
</evidence>
<evidence type="ECO:0000256" key="8">
    <source>
        <dbReference type="PIRSR" id="PIRSR601233-1"/>
    </source>
</evidence>
<dbReference type="RefSeq" id="XP_016608226.1">
    <property type="nucleotide sequence ID" value="XM_016752761.1"/>
</dbReference>
<dbReference type="SUPFAM" id="SSF103365">
    <property type="entry name" value="Hypothetical protein PH1602"/>
    <property type="match status" value="1"/>
</dbReference>
<dbReference type="eggNOG" id="KOG3833">
    <property type="taxonomic scope" value="Eukaryota"/>
</dbReference>
<reference evidence="11 12" key="1">
    <citation type="submission" date="2009-08" db="EMBL/GenBank/DDBJ databases">
        <title>The Genome Sequence of Spizellomyces punctatus strain DAOM BR117.</title>
        <authorList>
            <consortium name="The Broad Institute Genome Sequencing Platform"/>
            <person name="Russ C."/>
            <person name="Cuomo C."/>
            <person name="Shea T."/>
            <person name="Young S.K."/>
            <person name="Zeng Q."/>
            <person name="Koehrsen M."/>
            <person name="Haas B."/>
            <person name="Borodovsky M."/>
            <person name="Guigo R."/>
            <person name="Alvarado L."/>
            <person name="Berlin A."/>
            <person name="Bochicchio J."/>
            <person name="Borenstein D."/>
            <person name="Chapman S."/>
            <person name="Chen Z."/>
            <person name="Engels R."/>
            <person name="Freedman E."/>
            <person name="Gellesch M."/>
            <person name="Goldberg J."/>
            <person name="Griggs A."/>
            <person name="Gujja S."/>
            <person name="Heiman D."/>
            <person name="Hepburn T."/>
            <person name="Howarth C."/>
            <person name="Jen D."/>
            <person name="Larson L."/>
            <person name="Lewis B."/>
            <person name="Mehta T."/>
            <person name="Park D."/>
            <person name="Pearson M."/>
            <person name="Roberts A."/>
            <person name="Saif S."/>
            <person name="Shenoy N."/>
            <person name="Sisk P."/>
            <person name="Stolte C."/>
            <person name="Sykes S."/>
            <person name="Thomson T."/>
            <person name="Walk T."/>
            <person name="White J."/>
            <person name="Yandava C."/>
            <person name="Burger G."/>
            <person name="Gray M.W."/>
            <person name="Holland P.W.H."/>
            <person name="King N."/>
            <person name="Lang F.B.F."/>
            <person name="Roger A.J."/>
            <person name="Ruiz-Trillo I."/>
            <person name="Lander E."/>
            <person name="Nusbaum C."/>
        </authorList>
    </citation>
    <scope>NUCLEOTIDE SEQUENCE [LARGE SCALE GENOMIC DNA]</scope>
    <source>
        <strain evidence="11 12">DAOM BR117</strain>
    </source>
</reference>
<dbReference type="VEuPathDB" id="FungiDB:SPPG_04527"/>
<dbReference type="PANTHER" id="PTHR11118">
    <property type="entry name" value="RNA-SPLICING LIGASE RTCB HOMOLOG"/>
    <property type="match status" value="1"/>
</dbReference>